<evidence type="ECO:0000313" key="9">
    <source>
        <dbReference type="Proteomes" id="UP001373714"/>
    </source>
</evidence>
<accession>A0AAV9VH51</accession>
<feature type="region of interest" description="Disordered" evidence="6">
    <location>
        <begin position="1"/>
        <end position="71"/>
    </location>
</feature>
<feature type="compositionally biased region" description="Polar residues" evidence="6">
    <location>
        <begin position="117"/>
        <end position="131"/>
    </location>
</feature>
<dbReference type="Pfam" id="PF00069">
    <property type="entry name" value="Pkinase"/>
    <property type="match status" value="1"/>
</dbReference>
<keyword evidence="5" id="KW-0067">ATP-binding</keyword>
<dbReference type="InterPro" id="IPR000719">
    <property type="entry name" value="Prot_kinase_dom"/>
</dbReference>
<evidence type="ECO:0000256" key="2">
    <source>
        <dbReference type="ARBA" id="ARBA00022679"/>
    </source>
</evidence>
<keyword evidence="4" id="KW-0418">Kinase</keyword>
<dbReference type="PROSITE" id="PS00108">
    <property type="entry name" value="PROTEIN_KINASE_ST"/>
    <property type="match status" value="1"/>
</dbReference>
<feature type="compositionally biased region" description="Polar residues" evidence="6">
    <location>
        <begin position="237"/>
        <end position="259"/>
    </location>
</feature>
<evidence type="ECO:0000256" key="3">
    <source>
        <dbReference type="ARBA" id="ARBA00022741"/>
    </source>
</evidence>
<dbReference type="SUPFAM" id="SSF56112">
    <property type="entry name" value="Protein kinase-like (PK-like)"/>
    <property type="match status" value="1"/>
</dbReference>
<dbReference type="EMBL" id="JAVHNS010000003">
    <property type="protein sequence ID" value="KAK6360868.1"/>
    <property type="molecule type" value="Genomic_DNA"/>
</dbReference>
<gene>
    <name evidence="8" type="ORF">TWF730_006984</name>
</gene>
<keyword evidence="9" id="KW-1185">Reference proteome</keyword>
<dbReference type="Gene3D" id="1.10.510.10">
    <property type="entry name" value="Transferase(Phosphotransferase) domain 1"/>
    <property type="match status" value="1"/>
</dbReference>
<evidence type="ECO:0000256" key="5">
    <source>
        <dbReference type="ARBA" id="ARBA00022840"/>
    </source>
</evidence>
<comment type="caution">
    <text evidence="8">The sequence shown here is derived from an EMBL/GenBank/DDBJ whole genome shotgun (WGS) entry which is preliminary data.</text>
</comment>
<dbReference type="AlphaFoldDB" id="A0AAV9VH51"/>
<dbReference type="InterPro" id="IPR011009">
    <property type="entry name" value="Kinase-like_dom_sf"/>
</dbReference>
<evidence type="ECO:0000313" key="8">
    <source>
        <dbReference type="EMBL" id="KAK6360868.1"/>
    </source>
</evidence>
<dbReference type="InterPro" id="IPR008271">
    <property type="entry name" value="Ser/Thr_kinase_AS"/>
</dbReference>
<sequence>MFKNKNEIYNSSKDPSDQRLNPARPGVYSQNPPHENTNTSSSNSNSSNSVGNPILSKEENRVRKKARKQQEAIRETIYNLVVEQERLEPSRVYHGDNSQRMDYSNPSKAYGRRDDTYGTSSNSHVSGQSKYATPRSDRTKSSSHSRRDDEKSTNWDGVDVHRFRDHAAERYEATTSPRHGEPDYRPQRETRPAPYADSPEQYIKMSRAPASYDKKYGGYTAESTVSAAREANGYGQHRTSNGSPSVKTQSAYGGQQQVSTPSKVVYRITPDNQVYETSRNNTGSHAYPSSSTGHRRAEEQLTSRIDDISLKTPTRYSRDSETTGERAEYTEYVEADCPELERAQKRMIAPAYNDNKYEPATFVIGEDDYAVRNGGLPEPYELPRFDGYERELRVIKKHNAGCFGATAILEVLHDSPSGVTEGWYRNVKRGQRIIAKRISAVDPVRAKSWKIESQMLKFLGGVEANATTILKIIGRLAPAHGDPYGHIFTEFCNLGDVNEMLSKYMSQRPRTFIPEAFVWQMTIDIAKALLFLNRGIDSRKKEGRPGWVPIVHNDIKMNNIFMKSRPNGANNIYPLFVLGDFGLASYETDPAPPSCPIFMSPQRQPSFYEPTPSNHKDDIYSVGVSLFVLANGFFPFEKQRSSTQPLNFERRREHKNPFRKGFCQVINRCTSRSAETRPTARELIRLIIGLIEEKGWSREGSRERLWKVDWMDKSKAATWKDKHQKVEI</sequence>
<evidence type="ECO:0000259" key="7">
    <source>
        <dbReference type="PROSITE" id="PS50011"/>
    </source>
</evidence>
<feature type="region of interest" description="Disordered" evidence="6">
    <location>
        <begin position="169"/>
        <end position="202"/>
    </location>
</feature>
<dbReference type="EC" id="2.7.11.1" evidence="1"/>
<organism evidence="8 9">
    <name type="scientific">Orbilia blumenaviensis</name>
    <dbReference type="NCBI Taxonomy" id="1796055"/>
    <lineage>
        <taxon>Eukaryota</taxon>
        <taxon>Fungi</taxon>
        <taxon>Dikarya</taxon>
        <taxon>Ascomycota</taxon>
        <taxon>Pezizomycotina</taxon>
        <taxon>Orbiliomycetes</taxon>
        <taxon>Orbiliales</taxon>
        <taxon>Orbiliaceae</taxon>
        <taxon>Orbilia</taxon>
    </lineage>
</organism>
<feature type="region of interest" description="Disordered" evidence="6">
    <location>
        <begin position="91"/>
        <end position="154"/>
    </location>
</feature>
<proteinExistence type="predicted"/>
<dbReference type="PANTHER" id="PTHR43671">
    <property type="entry name" value="SERINE/THREONINE-PROTEIN KINASE NEK"/>
    <property type="match status" value="1"/>
</dbReference>
<dbReference type="Proteomes" id="UP001373714">
    <property type="component" value="Unassembled WGS sequence"/>
</dbReference>
<feature type="region of interest" description="Disordered" evidence="6">
    <location>
        <begin position="274"/>
        <end position="303"/>
    </location>
</feature>
<evidence type="ECO:0000256" key="1">
    <source>
        <dbReference type="ARBA" id="ARBA00012513"/>
    </source>
</evidence>
<keyword evidence="2" id="KW-0808">Transferase</keyword>
<feature type="compositionally biased region" description="Basic and acidic residues" evidence="6">
    <location>
        <begin position="135"/>
        <end position="154"/>
    </location>
</feature>
<keyword evidence="3" id="KW-0547">Nucleotide-binding</keyword>
<feature type="compositionally biased region" description="Basic and acidic residues" evidence="6">
    <location>
        <begin position="169"/>
        <end position="191"/>
    </location>
</feature>
<dbReference type="PROSITE" id="PS50011">
    <property type="entry name" value="PROTEIN_KINASE_DOM"/>
    <property type="match status" value="1"/>
</dbReference>
<dbReference type="GO" id="GO:0004674">
    <property type="term" value="F:protein serine/threonine kinase activity"/>
    <property type="evidence" value="ECO:0007669"/>
    <property type="project" value="UniProtKB-EC"/>
</dbReference>
<protein>
    <recommendedName>
        <fullName evidence="1">non-specific serine/threonine protein kinase</fullName>
        <ecNumber evidence="1">2.7.11.1</ecNumber>
    </recommendedName>
</protein>
<dbReference type="GO" id="GO:0005524">
    <property type="term" value="F:ATP binding"/>
    <property type="evidence" value="ECO:0007669"/>
    <property type="project" value="UniProtKB-KW"/>
</dbReference>
<evidence type="ECO:0000256" key="4">
    <source>
        <dbReference type="ARBA" id="ARBA00022777"/>
    </source>
</evidence>
<evidence type="ECO:0000256" key="6">
    <source>
        <dbReference type="SAM" id="MobiDB-lite"/>
    </source>
</evidence>
<feature type="compositionally biased region" description="Low complexity" evidence="6">
    <location>
        <begin position="36"/>
        <end position="49"/>
    </location>
</feature>
<feature type="region of interest" description="Disordered" evidence="6">
    <location>
        <begin position="234"/>
        <end position="259"/>
    </location>
</feature>
<feature type="domain" description="Protein kinase" evidence="7">
    <location>
        <begin position="392"/>
        <end position="691"/>
    </location>
</feature>
<name>A0AAV9VH51_9PEZI</name>
<feature type="compositionally biased region" description="Polar residues" evidence="6">
    <location>
        <begin position="274"/>
        <end position="292"/>
    </location>
</feature>
<dbReference type="InterPro" id="IPR050660">
    <property type="entry name" value="NEK_Ser/Thr_kinase"/>
</dbReference>
<reference evidence="8 9" key="1">
    <citation type="submission" date="2019-10" db="EMBL/GenBank/DDBJ databases">
        <authorList>
            <person name="Palmer J.M."/>
        </authorList>
    </citation>
    <scope>NUCLEOTIDE SEQUENCE [LARGE SCALE GENOMIC DNA]</scope>
    <source>
        <strain evidence="8 9">TWF730</strain>
    </source>
</reference>
<dbReference type="SMART" id="SM00220">
    <property type="entry name" value="S_TKc"/>
    <property type="match status" value="1"/>
</dbReference>
<dbReference type="PANTHER" id="PTHR43671:SF13">
    <property type="entry name" value="SERINE_THREONINE-PROTEIN KINASE NEK2"/>
    <property type="match status" value="1"/>
</dbReference>